<name>A0AA38W2S4_9ASTR</name>
<feature type="compositionally biased region" description="Acidic residues" evidence="1">
    <location>
        <begin position="1"/>
        <end position="13"/>
    </location>
</feature>
<protein>
    <submittedName>
        <fullName evidence="2">Uncharacterized protein</fullName>
    </submittedName>
</protein>
<dbReference type="Proteomes" id="UP001172457">
    <property type="component" value="Chromosome 6"/>
</dbReference>
<feature type="region of interest" description="Disordered" evidence="1">
    <location>
        <begin position="1"/>
        <end position="41"/>
    </location>
</feature>
<keyword evidence="3" id="KW-1185">Reference proteome</keyword>
<accession>A0AA38W2S4</accession>
<comment type="caution">
    <text evidence="2">The sequence shown here is derived from an EMBL/GenBank/DDBJ whole genome shotgun (WGS) entry which is preliminary data.</text>
</comment>
<evidence type="ECO:0000313" key="2">
    <source>
        <dbReference type="EMBL" id="KAJ9544322.1"/>
    </source>
</evidence>
<feature type="compositionally biased region" description="Polar residues" evidence="1">
    <location>
        <begin position="22"/>
        <end position="33"/>
    </location>
</feature>
<organism evidence="2 3">
    <name type="scientific">Centaurea solstitialis</name>
    <name type="common">yellow star-thistle</name>
    <dbReference type="NCBI Taxonomy" id="347529"/>
    <lineage>
        <taxon>Eukaryota</taxon>
        <taxon>Viridiplantae</taxon>
        <taxon>Streptophyta</taxon>
        <taxon>Embryophyta</taxon>
        <taxon>Tracheophyta</taxon>
        <taxon>Spermatophyta</taxon>
        <taxon>Magnoliopsida</taxon>
        <taxon>eudicotyledons</taxon>
        <taxon>Gunneridae</taxon>
        <taxon>Pentapetalae</taxon>
        <taxon>asterids</taxon>
        <taxon>campanulids</taxon>
        <taxon>Asterales</taxon>
        <taxon>Asteraceae</taxon>
        <taxon>Carduoideae</taxon>
        <taxon>Cardueae</taxon>
        <taxon>Centaureinae</taxon>
        <taxon>Centaurea</taxon>
    </lineage>
</organism>
<evidence type="ECO:0000256" key="1">
    <source>
        <dbReference type="SAM" id="MobiDB-lite"/>
    </source>
</evidence>
<gene>
    <name evidence="2" type="ORF">OSB04_024029</name>
</gene>
<reference evidence="2" key="1">
    <citation type="submission" date="2023-03" db="EMBL/GenBank/DDBJ databases">
        <title>Chromosome-scale reference genome and RAD-based genetic map of yellow starthistle (Centaurea solstitialis) reveal putative structural variation and QTLs associated with invader traits.</title>
        <authorList>
            <person name="Reatini B."/>
            <person name="Cang F.A."/>
            <person name="Jiang Q."/>
            <person name="Mckibben M.T.W."/>
            <person name="Barker M.S."/>
            <person name="Rieseberg L.H."/>
            <person name="Dlugosch K.M."/>
        </authorList>
    </citation>
    <scope>NUCLEOTIDE SEQUENCE</scope>
    <source>
        <strain evidence="2">CAN-66</strain>
        <tissue evidence="2">Leaf</tissue>
    </source>
</reference>
<sequence length="80" mass="9025">MVVEEVESTDGECDDHFESHMLDNTTARVSESTKGSDDFGKMPVIDLRDTKTSSSYAAAMGSSPNQLNWNFSRHRIRRLE</sequence>
<dbReference type="AlphaFoldDB" id="A0AA38W2S4"/>
<dbReference type="EMBL" id="JARYMX010000006">
    <property type="protein sequence ID" value="KAJ9544322.1"/>
    <property type="molecule type" value="Genomic_DNA"/>
</dbReference>
<evidence type="ECO:0000313" key="3">
    <source>
        <dbReference type="Proteomes" id="UP001172457"/>
    </source>
</evidence>
<proteinExistence type="predicted"/>